<dbReference type="AlphaFoldDB" id="A0A8J2SYN1"/>
<dbReference type="EMBL" id="CAKKNE010000005">
    <property type="protein sequence ID" value="CAH0376287.1"/>
    <property type="molecule type" value="Genomic_DNA"/>
</dbReference>
<dbReference type="OrthoDB" id="10063099at2759"/>
<gene>
    <name evidence="1" type="ORF">PECAL_5P08560</name>
</gene>
<evidence type="ECO:0008006" key="3">
    <source>
        <dbReference type="Google" id="ProtNLM"/>
    </source>
</evidence>
<evidence type="ECO:0000313" key="2">
    <source>
        <dbReference type="Proteomes" id="UP000789595"/>
    </source>
</evidence>
<dbReference type="Proteomes" id="UP000789595">
    <property type="component" value="Unassembled WGS sequence"/>
</dbReference>
<protein>
    <recommendedName>
        <fullName evidence="3">Cupin-like domain-containing protein</fullName>
    </recommendedName>
</protein>
<reference evidence="1" key="1">
    <citation type="submission" date="2021-11" db="EMBL/GenBank/DDBJ databases">
        <authorList>
            <consortium name="Genoscope - CEA"/>
            <person name="William W."/>
        </authorList>
    </citation>
    <scope>NUCLEOTIDE SEQUENCE</scope>
</reference>
<proteinExistence type="predicted"/>
<name>A0A8J2SYN1_9STRA</name>
<keyword evidence="2" id="KW-1185">Reference proteome</keyword>
<accession>A0A8J2SYN1</accession>
<organism evidence="1 2">
    <name type="scientific">Pelagomonas calceolata</name>
    <dbReference type="NCBI Taxonomy" id="35677"/>
    <lineage>
        <taxon>Eukaryota</taxon>
        <taxon>Sar</taxon>
        <taxon>Stramenopiles</taxon>
        <taxon>Ochrophyta</taxon>
        <taxon>Pelagophyceae</taxon>
        <taxon>Pelagomonadales</taxon>
        <taxon>Pelagomonadaceae</taxon>
        <taxon>Pelagomonas</taxon>
    </lineage>
</organism>
<sequence length="296" mass="32827">MVWISQIRVDARDSLIPWSTVRSLYERHRIVHVKRAALGRHRPTRWLGEVKRLAKTHNATTVSREGGAAFESEEPWYASFVVHDATACAATLRRLPRNGVGMRGVPGVAESEAHHGSHAWIFVGDNSRGTESLDGRPEHTDALAPHIEGTWHYQISGSKLWRVRECGDNGAPIMIRVARGDVLLIDTRVWRHQASIPAEKEPSISIARDFSYVPRQNEEAFGDVDALLAARPAETGDVLFYESDLPDCELPRSKEDANCAVGEDQEGKLCLVATRRISTGEAFAMAPSSSSEDEEK</sequence>
<evidence type="ECO:0000313" key="1">
    <source>
        <dbReference type="EMBL" id="CAH0376287.1"/>
    </source>
</evidence>
<comment type="caution">
    <text evidence="1">The sequence shown here is derived from an EMBL/GenBank/DDBJ whole genome shotgun (WGS) entry which is preliminary data.</text>
</comment>